<dbReference type="PANTHER" id="PTHR11067:SF9">
    <property type="entry name" value="INOSINE TRIPHOSPHATE PYROPHOSPHATASE"/>
    <property type="match status" value="1"/>
</dbReference>
<comment type="cofactor">
    <cofactor evidence="10">
        <name>Mg(2+)</name>
        <dbReference type="ChEBI" id="CHEBI:18420"/>
    </cofactor>
    <text evidence="10">Binds 1 Mg(2+) ion per subunit.</text>
</comment>
<feature type="active site" description="Proton acceptor" evidence="10">
    <location>
        <position position="68"/>
    </location>
</feature>
<comment type="similarity">
    <text evidence="1 10 11">Belongs to the HAM1 NTPase family.</text>
</comment>
<dbReference type="GO" id="GO:0035870">
    <property type="term" value="F:dITP diphosphatase activity"/>
    <property type="evidence" value="ECO:0007669"/>
    <property type="project" value="UniProtKB-UniRule"/>
</dbReference>
<evidence type="ECO:0000256" key="11">
    <source>
        <dbReference type="RuleBase" id="RU003781"/>
    </source>
</evidence>
<keyword evidence="5 10" id="KW-0378">Hydrolase</keyword>
<evidence type="ECO:0000256" key="3">
    <source>
        <dbReference type="ARBA" id="ARBA00022723"/>
    </source>
</evidence>
<comment type="catalytic activity">
    <reaction evidence="8 10">
        <text>dITP + H2O = dIMP + diphosphate + H(+)</text>
        <dbReference type="Rhea" id="RHEA:28342"/>
        <dbReference type="ChEBI" id="CHEBI:15377"/>
        <dbReference type="ChEBI" id="CHEBI:15378"/>
        <dbReference type="ChEBI" id="CHEBI:33019"/>
        <dbReference type="ChEBI" id="CHEBI:61194"/>
        <dbReference type="ChEBI" id="CHEBI:61382"/>
        <dbReference type="EC" id="3.6.1.66"/>
    </reaction>
</comment>
<evidence type="ECO:0000256" key="4">
    <source>
        <dbReference type="ARBA" id="ARBA00022741"/>
    </source>
</evidence>
<dbReference type="GO" id="GO:0036222">
    <property type="term" value="F:XTP diphosphatase activity"/>
    <property type="evidence" value="ECO:0007669"/>
    <property type="project" value="UniProtKB-UniRule"/>
</dbReference>
<dbReference type="GO" id="GO:0000166">
    <property type="term" value="F:nucleotide binding"/>
    <property type="evidence" value="ECO:0007669"/>
    <property type="project" value="UniProtKB-KW"/>
</dbReference>
<feature type="binding site" evidence="10">
    <location>
        <position position="173"/>
    </location>
    <ligand>
        <name>substrate</name>
    </ligand>
</feature>
<dbReference type="EMBL" id="JABMKT010000045">
    <property type="protein sequence ID" value="NYV28426.1"/>
    <property type="molecule type" value="Genomic_DNA"/>
</dbReference>
<evidence type="ECO:0000256" key="6">
    <source>
        <dbReference type="ARBA" id="ARBA00022842"/>
    </source>
</evidence>
<dbReference type="GO" id="GO:0046872">
    <property type="term" value="F:metal ion binding"/>
    <property type="evidence" value="ECO:0007669"/>
    <property type="project" value="UniProtKB-KW"/>
</dbReference>
<accession>A0A7Z0PGP5</accession>
<dbReference type="GO" id="GO:0009146">
    <property type="term" value="P:purine nucleoside triphosphate catabolic process"/>
    <property type="evidence" value="ECO:0007669"/>
    <property type="project" value="UniProtKB-UniRule"/>
</dbReference>
<dbReference type="InterPro" id="IPR020922">
    <property type="entry name" value="dITP/XTP_pyrophosphatase"/>
</dbReference>
<dbReference type="GO" id="GO:0017111">
    <property type="term" value="F:ribonucleoside triphosphate phosphatase activity"/>
    <property type="evidence" value="ECO:0007669"/>
    <property type="project" value="InterPro"/>
</dbReference>
<dbReference type="GO" id="GO:0036220">
    <property type="term" value="F:ITP diphosphatase activity"/>
    <property type="evidence" value="ECO:0007669"/>
    <property type="project" value="UniProtKB-UniRule"/>
</dbReference>
<dbReference type="PANTHER" id="PTHR11067">
    <property type="entry name" value="INOSINE TRIPHOSPHATE PYROPHOSPHATASE/HAM1 PROTEIN"/>
    <property type="match status" value="1"/>
</dbReference>
<dbReference type="CDD" id="cd00515">
    <property type="entry name" value="HAM1"/>
    <property type="match status" value="1"/>
</dbReference>
<evidence type="ECO:0000256" key="8">
    <source>
        <dbReference type="ARBA" id="ARBA00051875"/>
    </source>
</evidence>
<evidence type="ECO:0000313" key="13">
    <source>
        <dbReference type="Proteomes" id="UP000526184"/>
    </source>
</evidence>
<dbReference type="FunFam" id="3.90.950.10:FF:000001">
    <property type="entry name" value="dITP/XTP pyrophosphatase"/>
    <property type="match status" value="1"/>
</dbReference>
<dbReference type="Proteomes" id="UP000526184">
    <property type="component" value="Unassembled WGS sequence"/>
</dbReference>
<evidence type="ECO:0000256" key="9">
    <source>
        <dbReference type="ARBA" id="ARBA00052017"/>
    </source>
</evidence>
<feature type="binding site" evidence="10">
    <location>
        <begin position="7"/>
        <end position="12"/>
    </location>
    <ligand>
        <name>substrate</name>
    </ligand>
</feature>
<name>A0A7Z0PGP5_9FUSO</name>
<organism evidence="12 13">
    <name type="scientific">Streptobacillus felis</name>
    <dbReference type="NCBI Taxonomy" id="1384509"/>
    <lineage>
        <taxon>Bacteria</taxon>
        <taxon>Fusobacteriati</taxon>
        <taxon>Fusobacteriota</taxon>
        <taxon>Fusobacteriia</taxon>
        <taxon>Fusobacteriales</taxon>
        <taxon>Leptotrichiaceae</taxon>
        <taxon>Streptobacillus</taxon>
    </lineage>
</organism>
<comment type="subunit">
    <text evidence="2 10">Homodimer.</text>
</comment>
<dbReference type="InterPro" id="IPR002637">
    <property type="entry name" value="RdgB/HAM1"/>
</dbReference>
<keyword evidence="7 10" id="KW-0546">Nucleotide metabolism</keyword>
<keyword evidence="6 10" id="KW-0460">Magnesium</keyword>
<comment type="function">
    <text evidence="10">Pyrophosphatase that catalyzes the hydrolysis of nucleoside triphosphates to their monophosphate derivatives, with a high preference for the non-canonical purine nucleotides XTP (xanthosine triphosphate), dITP (deoxyinosine triphosphate) and ITP. Seems to function as a house-cleaning enzyme that removes non-canonical purine nucleotides from the nucleotide pool, thus preventing their incorporation into DNA/RNA and avoiding chromosomal lesions.</text>
</comment>
<dbReference type="EC" id="3.6.1.66" evidence="10"/>
<dbReference type="AlphaFoldDB" id="A0A7Z0PGP5"/>
<comment type="catalytic activity">
    <reaction evidence="9 10">
        <text>XTP + H2O = XMP + diphosphate + H(+)</text>
        <dbReference type="Rhea" id="RHEA:28610"/>
        <dbReference type="ChEBI" id="CHEBI:15377"/>
        <dbReference type="ChEBI" id="CHEBI:15378"/>
        <dbReference type="ChEBI" id="CHEBI:33019"/>
        <dbReference type="ChEBI" id="CHEBI:57464"/>
        <dbReference type="ChEBI" id="CHEBI:61314"/>
        <dbReference type="EC" id="3.6.1.66"/>
    </reaction>
</comment>
<feature type="binding site" evidence="10">
    <location>
        <position position="68"/>
    </location>
    <ligand>
        <name>Mg(2+)</name>
        <dbReference type="ChEBI" id="CHEBI:18420"/>
    </ligand>
</feature>
<dbReference type="InterPro" id="IPR029001">
    <property type="entry name" value="ITPase-like_fam"/>
</dbReference>
<feature type="binding site" evidence="10">
    <location>
        <position position="69"/>
    </location>
    <ligand>
        <name>substrate</name>
    </ligand>
</feature>
<evidence type="ECO:0000256" key="5">
    <source>
        <dbReference type="ARBA" id="ARBA00022801"/>
    </source>
</evidence>
<reference evidence="12 13" key="1">
    <citation type="submission" date="2020-05" db="EMBL/GenBank/DDBJ databases">
        <title>Streptobacillus felis strain LHL191014123.</title>
        <authorList>
            <person name="Fawzy A."/>
            <person name="Rau J."/>
            <person name="Risse K."/>
            <person name="Schauerte N."/>
            <person name="Geiger C."/>
            <person name="Blom J."/>
            <person name="Imirzalioglu C."/>
            <person name="Falgenhauer J."/>
            <person name="Bach A."/>
            <person name="Herden C."/>
            <person name="Eisenberg T."/>
        </authorList>
    </citation>
    <scope>NUCLEOTIDE SEQUENCE [LARGE SCALE GENOMIC DNA]</scope>
    <source>
        <strain evidence="12 13">LHL191014123</strain>
    </source>
</reference>
<dbReference type="Gene3D" id="3.90.950.10">
    <property type="match status" value="1"/>
</dbReference>
<comment type="caution">
    <text evidence="10">Lacks conserved residue(s) required for the propagation of feature annotation.</text>
</comment>
<evidence type="ECO:0000256" key="7">
    <source>
        <dbReference type="ARBA" id="ARBA00023080"/>
    </source>
</evidence>
<evidence type="ECO:0000256" key="10">
    <source>
        <dbReference type="HAMAP-Rule" id="MF_01405"/>
    </source>
</evidence>
<feature type="binding site" evidence="10">
    <location>
        <begin position="150"/>
        <end position="153"/>
    </location>
    <ligand>
        <name>substrate</name>
    </ligand>
</feature>
<evidence type="ECO:0000313" key="12">
    <source>
        <dbReference type="EMBL" id="NYV28426.1"/>
    </source>
</evidence>
<dbReference type="GO" id="GO:0005829">
    <property type="term" value="C:cytosol"/>
    <property type="evidence" value="ECO:0007669"/>
    <property type="project" value="TreeGrafter"/>
</dbReference>
<comment type="catalytic activity">
    <reaction evidence="10">
        <text>ITP + H2O = IMP + diphosphate + H(+)</text>
        <dbReference type="Rhea" id="RHEA:29399"/>
        <dbReference type="ChEBI" id="CHEBI:15377"/>
        <dbReference type="ChEBI" id="CHEBI:15378"/>
        <dbReference type="ChEBI" id="CHEBI:33019"/>
        <dbReference type="ChEBI" id="CHEBI:58053"/>
        <dbReference type="ChEBI" id="CHEBI:61402"/>
        <dbReference type="EC" id="3.6.1.66"/>
    </reaction>
</comment>
<keyword evidence="3 10" id="KW-0479">Metal-binding</keyword>
<protein>
    <recommendedName>
        <fullName evidence="10">dITP/XTP pyrophosphatase</fullName>
        <ecNumber evidence="10">3.6.1.66</ecNumber>
    </recommendedName>
    <alternativeName>
        <fullName evidence="10">Non-canonical purine NTP pyrophosphatase</fullName>
    </alternativeName>
    <alternativeName>
        <fullName evidence="10">Non-standard purine NTP pyrophosphatase</fullName>
    </alternativeName>
    <alternativeName>
        <fullName evidence="10">Nucleoside-triphosphate diphosphatase</fullName>
    </alternativeName>
    <alternativeName>
        <fullName evidence="10">Nucleoside-triphosphate pyrophosphatase</fullName>
        <shortName evidence="10">NTPase</shortName>
    </alternativeName>
</protein>
<dbReference type="SUPFAM" id="SSF52972">
    <property type="entry name" value="ITPase-like"/>
    <property type="match status" value="1"/>
</dbReference>
<keyword evidence="13" id="KW-1185">Reference proteome</keyword>
<feature type="binding site" evidence="10">
    <location>
        <begin position="178"/>
        <end position="179"/>
    </location>
    <ligand>
        <name>substrate</name>
    </ligand>
</feature>
<proteinExistence type="inferred from homology"/>
<keyword evidence="4 10" id="KW-0547">Nucleotide-binding</keyword>
<dbReference type="RefSeq" id="WP_180136369.1">
    <property type="nucleotide sequence ID" value="NZ_JABMKT010000045.1"/>
</dbReference>
<sequence>MKIVLATKNEGKLEEFRSLFKDLNIEILSEKEFNVGEIIEDGITFEENSLIKAKTVSQISGLPALADDSGLCIDVLEGKPGVYTARWFNEFSSYEDRCKKMVELVDEKNGSRDAKFVSVITLYYPNGETHVFRGETLGSISHELKGNLGHGYDPIFYSHDLKKNFGEVSIELKNTVSHRGRAFQKLKEYFKNL</sequence>
<dbReference type="NCBIfam" id="TIGR00042">
    <property type="entry name" value="RdgB/HAM1 family non-canonical purine NTP pyrophosphatase"/>
    <property type="match status" value="1"/>
</dbReference>
<gene>
    <name evidence="12" type="primary">rdgB</name>
    <name evidence="12" type="ORF">HP397_06380</name>
</gene>
<evidence type="ECO:0000256" key="2">
    <source>
        <dbReference type="ARBA" id="ARBA00011738"/>
    </source>
</evidence>
<comment type="caution">
    <text evidence="12">The sequence shown here is derived from an EMBL/GenBank/DDBJ whole genome shotgun (WGS) entry which is preliminary data.</text>
</comment>
<dbReference type="GO" id="GO:0009117">
    <property type="term" value="P:nucleotide metabolic process"/>
    <property type="evidence" value="ECO:0007669"/>
    <property type="project" value="UniProtKB-KW"/>
</dbReference>
<evidence type="ECO:0000256" key="1">
    <source>
        <dbReference type="ARBA" id="ARBA00008023"/>
    </source>
</evidence>
<dbReference type="Pfam" id="PF01725">
    <property type="entry name" value="Ham1p_like"/>
    <property type="match status" value="1"/>
</dbReference>
<dbReference type="HAMAP" id="MF_01405">
    <property type="entry name" value="Non_canon_purine_NTPase"/>
    <property type="match status" value="1"/>
</dbReference>